<comment type="caution">
    <text evidence="1">The sequence shown here is derived from an EMBL/GenBank/DDBJ whole genome shotgun (WGS) entry which is preliminary data.</text>
</comment>
<dbReference type="Proteomes" id="UP001303046">
    <property type="component" value="Unassembled WGS sequence"/>
</dbReference>
<gene>
    <name evidence="1" type="primary">Necator_chrV.g19548</name>
    <name evidence="1" type="ORF">RB195_014756</name>
</gene>
<proteinExistence type="predicted"/>
<evidence type="ECO:0000313" key="2">
    <source>
        <dbReference type="Proteomes" id="UP001303046"/>
    </source>
</evidence>
<protein>
    <submittedName>
        <fullName evidence="1">Uncharacterized protein</fullName>
    </submittedName>
</protein>
<dbReference type="EMBL" id="JAVFWL010000005">
    <property type="protein sequence ID" value="KAK6756532.1"/>
    <property type="molecule type" value="Genomic_DNA"/>
</dbReference>
<organism evidence="1 2">
    <name type="scientific">Necator americanus</name>
    <name type="common">Human hookworm</name>
    <dbReference type="NCBI Taxonomy" id="51031"/>
    <lineage>
        <taxon>Eukaryota</taxon>
        <taxon>Metazoa</taxon>
        <taxon>Ecdysozoa</taxon>
        <taxon>Nematoda</taxon>
        <taxon>Chromadorea</taxon>
        <taxon>Rhabditida</taxon>
        <taxon>Rhabditina</taxon>
        <taxon>Rhabditomorpha</taxon>
        <taxon>Strongyloidea</taxon>
        <taxon>Ancylostomatidae</taxon>
        <taxon>Bunostominae</taxon>
        <taxon>Necator</taxon>
    </lineage>
</organism>
<name>A0ABR1E1G9_NECAM</name>
<evidence type="ECO:0000313" key="1">
    <source>
        <dbReference type="EMBL" id="KAK6756532.1"/>
    </source>
</evidence>
<sequence>MKIKIDPRISLTRGIIPLSAEPGLTHDILVSRTSVRPNACNQVTGRCKGGGLESPPTNKLHMSTSGERKFSQKLMGLEACNLPMEDQVIGLTETRRRHPLNAVCETGEELFLGTCDSRGVGGVGVLVNASMVKNIDSFEQLTTRIGRLQMRGCGPTPALNIFVAYAPTSSFEEEEVEAFYTGSRFRNGQHRRGI</sequence>
<keyword evidence="2" id="KW-1185">Reference proteome</keyword>
<accession>A0ABR1E1G9</accession>
<reference evidence="1 2" key="1">
    <citation type="submission" date="2023-08" db="EMBL/GenBank/DDBJ databases">
        <title>A Necator americanus chromosomal reference genome.</title>
        <authorList>
            <person name="Ilik V."/>
            <person name="Petrzelkova K.J."/>
            <person name="Pardy F."/>
            <person name="Fuh T."/>
            <person name="Niatou-Singa F.S."/>
            <person name="Gouil Q."/>
            <person name="Baker L."/>
            <person name="Ritchie M.E."/>
            <person name="Jex A.R."/>
            <person name="Gazzola D."/>
            <person name="Li H."/>
            <person name="Toshio Fujiwara R."/>
            <person name="Zhan B."/>
            <person name="Aroian R.V."/>
            <person name="Pafco B."/>
            <person name="Schwarz E.M."/>
        </authorList>
    </citation>
    <scope>NUCLEOTIDE SEQUENCE [LARGE SCALE GENOMIC DNA]</scope>
    <source>
        <strain evidence="1 2">Aroian</strain>
        <tissue evidence="1">Whole animal</tissue>
    </source>
</reference>